<sequence length="155" mass="16656">MTSGDADKFVPRGDPAALPDLPYAARCAGPVRDRRPVYVDLLPPCHAGCPAGDNIPARLTDARAGRHQQVWQADVVQWASALLRHGPEYAGMLPLGLCNRMNRNGFHVLNGVRGLLAAPAIEGSETQERADYVWASRKGNSGSRDTYQHATGGIS</sequence>
<evidence type="ECO:0000313" key="1">
    <source>
        <dbReference type="EMBL" id="VAZ84536.1"/>
    </source>
</evidence>
<dbReference type="EMBL" id="UPHL01000094">
    <property type="protein sequence ID" value="VAZ84536.1"/>
    <property type="molecule type" value="Genomic_DNA"/>
</dbReference>
<protein>
    <submittedName>
        <fullName evidence="1">Uncharacterized protein</fullName>
    </submittedName>
</protein>
<evidence type="ECO:0000313" key="2">
    <source>
        <dbReference type="Proteomes" id="UP000279331"/>
    </source>
</evidence>
<dbReference type="AlphaFoldDB" id="A0AB38UVD6"/>
<dbReference type="RefSeq" id="WP_258174301.1">
    <property type="nucleotide sequence ID" value="NZ_MWKV01000001.1"/>
</dbReference>
<reference evidence="1 2" key="1">
    <citation type="submission" date="2018-09" db="EMBL/GenBank/DDBJ databases">
        <authorList>
            <person name="Tagini F."/>
        </authorList>
    </citation>
    <scope>NUCLEOTIDE SEQUENCE [LARGE SCALE GENOMIC DNA]</scope>
    <source>
        <strain evidence="1 2">MK42</strain>
    </source>
</reference>
<organism evidence="1 2">
    <name type="scientific">Mycobacterium persicum</name>
    <dbReference type="NCBI Taxonomy" id="1487726"/>
    <lineage>
        <taxon>Bacteria</taxon>
        <taxon>Bacillati</taxon>
        <taxon>Actinomycetota</taxon>
        <taxon>Actinomycetes</taxon>
        <taxon>Mycobacteriales</taxon>
        <taxon>Mycobacteriaceae</taxon>
        <taxon>Mycobacterium</taxon>
    </lineage>
</organism>
<dbReference type="Proteomes" id="UP000279331">
    <property type="component" value="Unassembled WGS sequence"/>
</dbReference>
<accession>A0AB38UVD6</accession>
<gene>
    <name evidence="1" type="ORF">LAUMK42_03359</name>
</gene>
<comment type="caution">
    <text evidence="1">The sequence shown here is derived from an EMBL/GenBank/DDBJ whole genome shotgun (WGS) entry which is preliminary data.</text>
</comment>
<proteinExistence type="predicted"/>
<name>A0AB38UVD6_9MYCO</name>